<accession>A0A158F6J6</accession>
<reference evidence="1 2" key="1">
    <citation type="submission" date="2016-01" db="EMBL/GenBank/DDBJ databases">
        <authorList>
            <person name="Oliw E.H."/>
        </authorList>
    </citation>
    <scope>NUCLEOTIDE SEQUENCE [LARGE SCALE GENOMIC DNA]</scope>
    <source>
        <strain evidence="1">LMG 27134</strain>
    </source>
</reference>
<protein>
    <submittedName>
        <fullName evidence="1">Plasmid related protein</fullName>
    </submittedName>
</protein>
<proteinExistence type="predicted"/>
<dbReference type="OrthoDB" id="5522207at2"/>
<dbReference type="EMBL" id="FCOK02000003">
    <property type="protein sequence ID" value="SAL15492.1"/>
    <property type="molecule type" value="Genomic_DNA"/>
</dbReference>
<name>A0A158F6J6_9BURK</name>
<evidence type="ECO:0000313" key="2">
    <source>
        <dbReference type="Proteomes" id="UP000054683"/>
    </source>
</evidence>
<sequence>MQSPDIFKDRVRFDAGRATVTPAATAALELAKLPDILLLARHIHGDWGDLNERDCLQNELAVLLDLRIQSRYLLPTGSVILVLTEADRSATTILLQDDC</sequence>
<organism evidence="1 2">
    <name type="scientific">Caballeronia udeis</name>
    <dbReference type="NCBI Taxonomy" id="1232866"/>
    <lineage>
        <taxon>Bacteria</taxon>
        <taxon>Pseudomonadati</taxon>
        <taxon>Pseudomonadota</taxon>
        <taxon>Betaproteobacteria</taxon>
        <taxon>Burkholderiales</taxon>
        <taxon>Burkholderiaceae</taxon>
        <taxon>Caballeronia</taxon>
    </lineage>
</organism>
<dbReference type="Proteomes" id="UP000054683">
    <property type="component" value="Unassembled WGS sequence"/>
</dbReference>
<gene>
    <name evidence="1" type="ORF">AWB69_00733</name>
</gene>
<evidence type="ECO:0000313" key="1">
    <source>
        <dbReference type="EMBL" id="SAL15492.1"/>
    </source>
</evidence>
<dbReference type="RefSeq" id="WP_062082225.1">
    <property type="nucleotide sequence ID" value="NZ_FCOK02000003.1"/>
</dbReference>
<dbReference type="AlphaFoldDB" id="A0A158F6J6"/>